<evidence type="ECO:0000313" key="3">
    <source>
        <dbReference type="Proteomes" id="UP000027920"/>
    </source>
</evidence>
<dbReference type="Pfam" id="PF20345">
    <property type="entry name" value="DUF6640"/>
    <property type="match status" value="1"/>
</dbReference>
<dbReference type="RefSeq" id="XP_013261167.1">
    <property type="nucleotide sequence ID" value="XM_013405713.1"/>
</dbReference>
<keyword evidence="1" id="KW-0812">Transmembrane</keyword>
<evidence type="ECO:0000313" key="2">
    <source>
        <dbReference type="EMBL" id="KEF58577.1"/>
    </source>
</evidence>
<gene>
    <name evidence="2" type="ORF">A1O9_06503</name>
</gene>
<reference evidence="2 3" key="1">
    <citation type="submission" date="2013-03" db="EMBL/GenBank/DDBJ databases">
        <title>The Genome Sequence of Exophiala aquamarina CBS 119918.</title>
        <authorList>
            <consortium name="The Broad Institute Genomics Platform"/>
            <person name="Cuomo C."/>
            <person name="de Hoog S."/>
            <person name="Gorbushina A."/>
            <person name="Walker B."/>
            <person name="Young S.K."/>
            <person name="Zeng Q."/>
            <person name="Gargeya S."/>
            <person name="Fitzgerald M."/>
            <person name="Haas B."/>
            <person name="Abouelleil A."/>
            <person name="Allen A.W."/>
            <person name="Alvarado L."/>
            <person name="Arachchi H.M."/>
            <person name="Berlin A.M."/>
            <person name="Chapman S.B."/>
            <person name="Gainer-Dewar J."/>
            <person name="Goldberg J."/>
            <person name="Griggs A."/>
            <person name="Gujja S."/>
            <person name="Hansen M."/>
            <person name="Howarth C."/>
            <person name="Imamovic A."/>
            <person name="Ireland A."/>
            <person name="Larimer J."/>
            <person name="McCowan C."/>
            <person name="Murphy C."/>
            <person name="Pearson M."/>
            <person name="Poon T.W."/>
            <person name="Priest M."/>
            <person name="Roberts A."/>
            <person name="Saif S."/>
            <person name="Shea T."/>
            <person name="Sisk P."/>
            <person name="Sykes S."/>
            <person name="Wortman J."/>
            <person name="Nusbaum C."/>
            <person name="Birren B."/>
        </authorList>
    </citation>
    <scope>NUCLEOTIDE SEQUENCE [LARGE SCALE GENOMIC DNA]</scope>
    <source>
        <strain evidence="2 3">CBS 119918</strain>
    </source>
</reference>
<accession>A0A072PFN3</accession>
<dbReference type="Proteomes" id="UP000027920">
    <property type="component" value="Unassembled WGS sequence"/>
</dbReference>
<dbReference type="OrthoDB" id="2819018at2759"/>
<keyword evidence="1" id="KW-0472">Membrane</keyword>
<dbReference type="VEuPathDB" id="FungiDB:A1O9_06503"/>
<protein>
    <recommendedName>
        <fullName evidence="4">Acetyltransferase</fullName>
    </recommendedName>
</protein>
<proteinExistence type="predicted"/>
<organism evidence="2 3">
    <name type="scientific">Exophiala aquamarina CBS 119918</name>
    <dbReference type="NCBI Taxonomy" id="1182545"/>
    <lineage>
        <taxon>Eukaryota</taxon>
        <taxon>Fungi</taxon>
        <taxon>Dikarya</taxon>
        <taxon>Ascomycota</taxon>
        <taxon>Pezizomycotina</taxon>
        <taxon>Eurotiomycetes</taxon>
        <taxon>Chaetothyriomycetidae</taxon>
        <taxon>Chaetothyriales</taxon>
        <taxon>Herpotrichiellaceae</taxon>
        <taxon>Exophiala</taxon>
    </lineage>
</organism>
<dbReference type="HOGENOM" id="CLU_120565_0_0_1"/>
<sequence>MVARITPGRLLLTLVGAALPPGAFVADYNETHLFNPRWPPHAKFHNGQTMSMGVCLGLACLYYTWRDSTIDSAVTATIFGSVYYVTGLAAWFYPETLAVDPEFGEGFPQLKIFATALVLAWAGCALEVRRVGRERKAVSGKVK</sequence>
<dbReference type="STRING" id="1182545.A0A072PFN3"/>
<name>A0A072PFN3_9EURO</name>
<keyword evidence="3" id="KW-1185">Reference proteome</keyword>
<dbReference type="EMBL" id="AMGV01000004">
    <property type="protein sequence ID" value="KEF58577.1"/>
    <property type="molecule type" value="Genomic_DNA"/>
</dbReference>
<comment type="caution">
    <text evidence="2">The sequence shown here is derived from an EMBL/GenBank/DDBJ whole genome shotgun (WGS) entry which is preliminary data.</text>
</comment>
<dbReference type="GeneID" id="25281420"/>
<feature type="transmembrane region" description="Helical" evidence="1">
    <location>
        <begin position="106"/>
        <end position="126"/>
    </location>
</feature>
<keyword evidence="1" id="KW-1133">Transmembrane helix</keyword>
<dbReference type="AlphaFoldDB" id="A0A072PFN3"/>
<evidence type="ECO:0008006" key="4">
    <source>
        <dbReference type="Google" id="ProtNLM"/>
    </source>
</evidence>
<feature type="transmembrane region" description="Helical" evidence="1">
    <location>
        <begin position="49"/>
        <end position="65"/>
    </location>
</feature>
<feature type="transmembrane region" description="Helical" evidence="1">
    <location>
        <begin position="72"/>
        <end position="94"/>
    </location>
</feature>
<dbReference type="InterPro" id="IPR046580">
    <property type="entry name" value="DUF6640"/>
</dbReference>
<evidence type="ECO:0000256" key="1">
    <source>
        <dbReference type="SAM" id="Phobius"/>
    </source>
</evidence>